<evidence type="ECO:0000256" key="6">
    <source>
        <dbReference type="ARBA" id="ARBA00022741"/>
    </source>
</evidence>
<feature type="domain" description="APS kinase" evidence="11">
    <location>
        <begin position="28"/>
        <end position="177"/>
    </location>
</feature>
<keyword evidence="5 9" id="KW-0808">Transferase</keyword>
<evidence type="ECO:0000256" key="2">
    <source>
        <dbReference type="ARBA" id="ARBA00002632"/>
    </source>
</evidence>
<evidence type="ECO:0000313" key="12">
    <source>
        <dbReference type="EMBL" id="SCW85463.1"/>
    </source>
</evidence>
<evidence type="ECO:0000256" key="10">
    <source>
        <dbReference type="RuleBase" id="RU004347"/>
    </source>
</evidence>
<feature type="binding site" evidence="9">
    <location>
        <begin position="35"/>
        <end position="42"/>
    </location>
    <ligand>
        <name>ATP</name>
        <dbReference type="ChEBI" id="CHEBI:30616"/>
    </ligand>
</feature>
<reference evidence="13" key="1">
    <citation type="submission" date="2016-10" db="EMBL/GenBank/DDBJ databases">
        <authorList>
            <person name="Varghese N."/>
            <person name="Submissions S."/>
        </authorList>
    </citation>
    <scope>NUCLEOTIDE SEQUENCE [LARGE SCALE GENOMIC DNA]</scope>
    <source>
        <strain evidence="13">CGMCC 1.8946</strain>
    </source>
</reference>
<name>A0A1G4TVM9_9BACL</name>
<evidence type="ECO:0000259" key="11">
    <source>
        <dbReference type="Pfam" id="PF01583"/>
    </source>
</evidence>
<dbReference type="CDD" id="cd02027">
    <property type="entry name" value="APSK"/>
    <property type="match status" value="1"/>
</dbReference>
<dbReference type="NCBIfam" id="TIGR00455">
    <property type="entry name" value="apsK"/>
    <property type="match status" value="1"/>
</dbReference>
<dbReference type="Pfam" id="PF01583">
    <property type="entry name" value="APS_kinase"/>
    <property type="match status" value="1"/>
</dbReference>
<evidence type="ECO:0000256" key="9">
    <source>
        <dbReference type="HAMAP-Rule" id="MF_00065"/>
    </source>
</evidence>
<dbReference type="GO" id="GO:0005524">
    <property type="term" value="F:ATP binding"/>
    <property type="evidence" value="ECO:0007669"/>
    <property type="project" value="UniProtKB-UniRule"/>
</dbReference>
<dbReference type="STRING" id="624147.SAMN04487970_10722"/>
<dbReference type="UniPathway" id="UPA00140">
    <property type="reaction ID" value="UER00205"/>
</dbReference>
<dbReference type="InterPro" id="IPR027417">
    <property type="entry name" value="P-loop_NTPase"/>
</dbReference>
<dbReference type="EC" id="2.7.1.25" evidence="9 10"/>
<dbReference type="GO" id="GO:0000103">
    <property type="term" value="P:sulfate assimilation"/>
    <property type="evidence" value="ECO:0007669"/>
    <property type="project" value="UniProtKB-UniRule"/>
</dbReference>
<evidence type="ECO:0000256" key="3">
    <source>
        <dbReference type="ARBA" id="ARBA00004806"/>
    </source>
</evidence>
<gene>
    <name evidence="9" type="primary">cysC</name>
    <name evidence="12" type="ORF">SAMN04487970_10722</name>
</gene>
<keyword evidence="8 9" id="KW-0067">ATP-binding</keyword>
<dbReference type="Proteomes" id="UP000198601">
    <property type="component" value="Unassembled WGS sequence"/>
</dbReference>
<dbReference type="SUPFAM" id="SSF52540">
    <property type="entry name" value="P-loop containing nucleoside triphosphate hydrolases"/>
    <property type="match status" value="1"/>
</dbReference>
<keyword evidence="7 9" id="KW-0418">Kinase</keyword>
<keyword evidence="9" id="KW-0597">Phosphoprotein</keyword>
<dbReference type="Gene3D" id="3.40.50.300">
    <property type="entry name" value="P-loop containing nucleotide triphosphate hydrolases"/>
    <property type="match status" value="1"/>
</dbReference>
<comment type="similarity">
    <text evidence="4 9 10">Belongs to the APS kinase family.</text>
</comment>
<protein>
    <recommendedName>
        <fullName evidence="9 10">Adenylyl-sulfate kinase</fullName>
        <ecNumber evidence="9 10">2.7.1.25</ecNumber>
    </recommendedName>
    <alternativeName>
        <fullName evidence="9">APS kinase</fullName>
    </alternativeName>
    <alternativeName>
        <fullName evidence="9">ATP adenosine-5'-phosphosulfate 3'-phosphotransferase</fullName>
    </alternativeName>
    <alternativeName>
        <fullName evidence="9">Adenosine-5'-phosphosulfate kinase</fullName>
    </alternativeName>
</protein>
<dbReference type="InterPro" id="IPR002891">
    <property type="entry name" value="APS"/>
</dbReference>
<sequence length="200" mass="22562">MGTSFKNIVWHHGVIGRRERQRINGHGSFALWLTGLSGSGKSSIAVELENRLYHEGIRTYILDGDNIRHGLNNNLGFSPEDRKENLRRVGEVAKLFVDAGVISIAAFISPYNEDRSMVRSMFAANEFIEIYVSCSLEQCEVRDPKGLYKRARAGEIRQFTGISAPYEVPLSPELVVETDKYSVHDCVNLIIGYLKQRCLI</sequence>
<evidence type="ECO:0000256" key="8">
    <source>
        <dbReference type="ARBA" id="ARBA00022840"/>
    </source>
</evidence>
<keyword evidence="6 9" id="KW-0547">Nucleotide-binding</keyword>
<dbReference type="GO" id="GO:0070814">
    <property type="term" value="P:hydrogen sulfide biosynthetic process"/>
    <property type="evidence" value="ECO:0007669"/>
    <property type="project" value="UniProtKB-UniRule"/>
</dbReference>
<proteinExistence type="inferred from homology"/>
<organism evidence="12 13">
    <name type="scientific">Paenibacillus tianmuensis</name>
    <dbReference type="NCBI Taxonomy" id="624147"/>
    <lineage>
        <taxon>Bacteria</taxon>
        <taxon>Bacillati</taxon>
        <taxon>Bacillota</taxon>
        <taxon>Bacilli</taxon>
        <taxon>Bacillales</taxon>
        <taxon>Paenibacillaceae</taxon>
        <taxon>Paenibacillus</taxon>
    </lineage>
</organism>
<dbReference type="EMBL" id="FMTT01000072">
    <property type="protein sequence ID" value="SCW85463.1"/>
    <property type="molecule type" value="Genomic_DNA"/>
</dbReference>
<dbReference type="GO" id="GO:0004020">
    <property type="term" value="F:adenylylsulfate kinase activity"/>
    <property type="evidence" value="ECO:0007669"/>
    <property type="project" value="UniProtKB-UniRule"/>
</dbReference>
<comment type="catalytic activity">
    <reaction evidence="1 9 10">
        <text>adenosine 5'-phosphosulfate + ATP = 3'-phosphoadenylyl sulfate + ADP + H(+)</text>
        <dbReference type="Rhea" id="RHEA:24152"/>
        <dbReference type="ChEBI" id="CHEBI:15378"/>
        <dbReference type="ChEBI" id="CHEBI:30616"/>
        <dbReference type="ChEBI" id="CHEBI:58243"/>
        <dbReference type="ChEBI" id="CHEBI:58339"/>
        <dbReference type="ChEBI" id="CHEBI:456216"/>
        <dbReference type="EC" id="2.7.1.25"/>
    </reaction>
</comment>
<comment type="function">
    <text evidence="2 9 10">Catalyzes the synthesis of activated sulfate.</text>
</comment>
<dbReference type="PANTHER" id="PTHR11055">
    <property type="entry name" value="BIFUNCTIONAL 3'-PHOSPHOADENOSINE 5'-PHOSPHOSULFATE SYNTHASE"/>
    <property type="match status" value="1"/>
</dbReference>
<keyword evidence="13" id="KW-1185">Reference proteome</keyword>
<dbReference type="OrthoDB" id="9804504at2"/>
<evidence type="ECO:0000256" key="5">
    <source>
        <dbReference type="ARBA" id="ARBA00022679"/>
    </source>
</evidence>
<evidence type="ECO:0000256" key="7">
    <source>
        <dbReference type="ARBA" id="ARBA00022777"/>
    </source>
</evidence>
<comment type="pathway">
    <text evidence="3 9 10">Sulfur metabolism; hydrogen sulfide biosynthesis; sulfite from sulfate: step 2/3.</text>
</comment>
<evidence type="ECO:0000256" key="4">
    <source>
        <dbReference type="ARBA" id="ARBA00007008"/>
    </source>
</evidence>
<dbReference type="FunFam" id="3.40.50.300:FF:000212">
    <property type="entry name" value="Adenylyl-sulfate kinase"/>
    <property type="match status" value="1"/>
</dbReference>
<dbReference type="RefSeq" id="WP_090676978.1">
    <property type="nucleotide sequence ID" value="NZ_FMTT01000072.1"/>
</dbReference>
<dbReference type="AlphaFoldDB" id="A0A1G4TVM9"/>
<feature type="active site" description="Phosphoserine intermediate" evidence="9">
    <location>
        <position position="109"/>
    </location>
</feature>
<evidence type="ECO:0000256" key="1">
    <source>
        <dbReference type="ARBA" id="ARBA00001823"/>
    </source>
</evidence>
<dbReference type="HAMAP" id="MF_00065">
    <property type="entry name" value="Adenylyl_sulf_kinase"/>
    <property type="match status" value="1"/>
</dbReference>
<dbReference type="InterPro" id="IPR059117">
    <property type="entry name" value="APS_kinase_dom"/>
</dbReference>
<accession>A0A1G4TVM9</accession>
<evidence type="ECO:0000313" key="13">
    <source>
        <dbReference type="Proteomes" id="UP000198601"/>
    </source>
</evidence>
<dbReference type="NCBIfam" id="NF003013">
    <property type="entry name" value="PRK03846.1"/>
    <property type="match status" value="1"/>
</dbReference>
<dbReference type="PANTHER" id="PTHR11055:SF1">
    <property type="entry name" value="PAPS SYNTHETASE, ISOFORM D"/>
    <property type="match status" value="1"/>
</dbReference>